<gene>
    <name evidence="13" type="ORF">BN980_GECA08s02089g</name>
</gene>
<keyword evidence="3" id="KW-0479">Metal-binding</keyword>
<dbReference type="GO" id="GO:0006355">
    <property type="term" value="P:regulation of DNA-templated transcription"/>
    <property type="evidence" value="ECO:0007669"/>
    <property type="project" value="InterPro"/>
</dbReference>
<dbReference type="GO" id="GO:0046972">
    <property type="term" value="F:histone H4K16 acetyltransferase activity"/>
    <property type="evidence" value="ECO:0007669"/>
    <property type="project" value="TreeGrafter"/>
</dbReference>
<evidence type="ECO:0000256" key="8">
    <source>
        <dbReference type="ARBA" id="ARBA00023242"/>
    </source>
</evidence>
<evidence type="ECO:0000313" key="14">
    <source>
        <dbReference type="Proteomes" id="UP000242525"/>
    </source>
</evidence>
<keyword evidence="9" id="KW-0012">Acyltransferase</keyword>
<evidence type="ECO:0000256" key="9">
    <source>
        <dbReference type="ARBA" id="ARBA00023315"/>
    </source>
</evidence>
<dbReference type="Proteomes" id="UP000242525">
    <property type="component" value="Unassembled WGS sequence"/>
</dbReference>
<dbReference type="GO" id="GO:0008270">
    <property type="term" value="F:zinc ion binding"/>
    <property type="evidence" value="ECO:0007669"/>
    <property type="project" value="UniProtKB-KW"/>
</dbReference>
<evidence type="ECO:0000256" key="6">
    <source>
        <dbReference type="ARBA" id="ARBA00023015"/>
    </source>
</evidence>
<dbReference type="AlphaFoldDB" id="A0A0J9XCQ0"/>
<feature type="region of interest" description="Disordered" evidence="11">
    <location>
        <begin position="85"/>
        <end position="128"/>
    </location>
</feature>
<keyword evidence="7" id="KW-0804">Transcription</keyword>
<dbReference type="GO" id="GO:0035267">
    <property type="term" value="C:NuA4 histone acetyltransferase complex"/>
    <property type="evidence" value="ECO:0007669"/>
    <property type="project" value="TreeGrafter"/>
</dbReference>
<dbReference type="InterPro" id="IPR016181">
    <property type="entry name" value="Acyl_CoA_acyltransferase"/>
</dbReference>
<dbReference type="Pfam" id="PF01853">
    <property type="entry name" value="MOZ_SAS"/>
    <property type="match status" value="2"/>
</dbReference>
<feature type="active site" description="Proton donor/acceptor" evidence="10">
    <location>
        <position position="372"/>
    </location>
</feature>
<proteinExistence type="predicted"/>
<evidence type="ECO:0000256" key="4">
    <source>
        <dbReference type="ARBA" id="ARBA00022771"/>
    </source>
</evidence>
<dbReference type="PROSITE" id="PS51726">
    <property type="entry name" value="MYST_HAT"/>
    <property type="match status" value="1"/>
</dbReference>
<sequence>MDTTPVKPKPRLNRRKDDLEIDGFYDMSGEARPSRAEEEENMALAQNVVRNVLNVVYCNMKFETWFRSPMYFEMPIDITASSATTPTNNNVNSNPLSSNPNITNYDSTNNTTTPNTINATTTTTTTTTNYNENNNNNNDNISHPAHDPYTDSTPLHKKVYHATHSDSLHIDKQCTKPVIDTMYICDTCMAYTDVPTDMATHMPRCRYKNELPGRVVYNSPYYQIRKVDGSKHQFYAQCLSLFAKLFLDSKSIFFSVQNFDFYLLTVSVANIRVLDKLATNYPKSGAPAPGSGDAGGKQTEAEYDLVTAVESESNLSEQRVIGFFSKERVSFDNFNLACINVFPPFQKRGLGRLLISYSYYLSRKAHVVGTPERPLSQHGLASYLSYWSSVVADCLLKYTSDNTSTNGGSKQPQRISIQDISDMTYIMNQDIVLALQSMNALVKEEIKEEEGSTSRRKPGATAGPTVRYTISLPRIQEWHARRQGKVAGPTLIEGYCLVRKRTKKQLKSVISKRKR</sequence>
<keyword evidence="6" id="KW-0805">Transcription regulation</keyword>
<evidence type="ECO:0000256" key="7">
    <source>
        <dbReference type="ARBA" id="ARBA00023163"/>
    </source>
</evidence>
<evidence type="ECO:0000256" key="11">
    <source>
        <dbReference type="SAM" id="MobiDB-lite"/>
    </source>
</evidence>
<dbReference type="GO" id="GO:0005634">
    <property type="term" value="C:nucleus"/>
    <property type="evidence" value="ECO:0007669"/>
    <property type="project" value="UniProtKB-SubCell"/>
</dbReference>
<comment type="subcellular location">
    <subcellularLocation>
        <location evidence="1">Nucleus</location>
    </subcellularLocation>
</comment>
<comment type="caution">
    <text evidence="13">The sequence shown here is derived from an EMBL/GenBank/DDBJ whole genome shotgun (WGS) entry which is preliminary data.</text>
</comment>
<keyword evidence="8" id="KW-0539">Nucleus</keyword>
<dbReference type="InterPro" id="IPR050603">
    <property type="entry name" value="MYST_HAT"/>
</dbReference>
<dbReference type="Gene3D" id="3.30.60.60">
    <property type="entry name" value="N-acetyl transferase-like"/>
    <property type="match status" value="1"/>
</dbReference>
<dbReference type="STRING" id="1173061.A0A0J9XCQ0"/>
<evidence type="ECO:0000256" key="5">
    <source>
        <dbReference type="ARBA" id="ARBA00022833"/>
    </source>
</evidence>
<dbReference type="PANTHER" id="PTHR10615">
    <property type="entry name" value="HISTONE ACETYLTRANSFERASE"/>
    <property type="match status" value="1"/>
</dbReference>
<organism evidence="13 14">
    <name type="scientific">Geotrichum candidum</name>
    <name type="common">Oospora lactis</name>
    <name type="synonym">Dipodascus geotrichum</name>
    <dbReference type="NCBI Taxonomy" id="1173061"/>
    <lineage>
        <taxon>Eukaryota</taxon>
        <taxon>Fungi</taxon>
        <taxon>Dikarya</taxon>
        <taxon>Ascomycota</taxon>
        <taxon>Saccharomycotina</taxon>
        <taxon>Dipodascomycetes</taxon>
        <taxon>Dipodascales</taxon>
        <taxon>Dipodascaceae</taxon>
        <taxon>Geotrichum</taxon>
    </lineage>
</organism>
<dbReference type="SUPFAM" id="SSF55729">
    <property type="entry name" value="Acyl-CoA N-acyltransferases (Nat)"/>
    <property type="match status" value="1"/>
</dbReference>
<keyword evidence="4" id="KW-0863">Zinc-finger</keyword>
<evidence type="ECO:0000256" key="1">
    <source>
        <dbReference type="ARBA" id="ARBA00004123"/>
    </source>
</evidence>
<feature type="domain" description="MYST-type HAT" evidence="12">
    <location>
        <begin position="125"/>
        <end position="458"/>
    </location>
</feature>
<evidence type="ECO:0000313" key="13">
    <source>
        <dbReference type="EMBL" id="CDO54621.1"/>
    </source>
</evidence>
<evidence type="ECO:0000256" key="2">
    <source>
        <dbReference type="ARBA" id="ARBA00022679"/>
    </source>
</evidence>
<dbReference type="OrthoDB" id="787137at2759"/>
<keyword evidence="2" id="KW-0808">Transferase</keyword>
<reference evidence="13" key="1">
    <citation type="submission" date="2014-03" db="EMBL/GenBank/DDBJ databases">
        <authorList>
            <person name="Casaregola S."/>
        </authorList>
    </citation>
    <scope>NUCLEOTIDE SEQUENCE [LARGE SCALE GENOMIC DNA]</scope>
    <source>
        <strain evidence="13">CLIB 918</strain>
    </source>
</reference>
<name>A0A0J9XCQ0_GEOCN</name>
<protein>
    <submittedName>
        <fullName evidence="13">Similar to Saccharomyces cerevisiae YMR127C SAS2 Histone acetyltransferase (HAT) catalytic subunit of the SAS complex (Sas2p-Sas4p-Sas5p)</fullName>
    </submittedName>
</protein>
<dbReference type="InterPro" id="IPR002717">
    <property type="entry name" value="HAT_MYST-type"/>
</dbReference>
<evidence type="ECO:0000256" key="10">
    <source>
        <dbReference type="PIRSR" id="PIRSR602717-51"/>
    </source>
</evidence>
<accession>A0A0J9XCQ0</accession>
<dbReference type="PANTHER" id="PTHR10615:SF219">
    <property type="entry name" value="HISTONE ACETYLTRANSFERASE KAT5"/>
    <property type="match status" value="1"/>
</dbReference>
<keyword evidence="5" id="KW-0862">Zinc</keyword>
<dbReference type="Gene3D" id="3.40.630.30">
    <property type="match status" value="1"/>
</dbReference>
<keyword evidence="14" id="KW-1185">Reference proteome</keyword>
<evidence type="ECO:0000259" key="12">
    <source>
        <dbReference type="PROSITE" id="PS51726"/>
    </source>
</evidence>
<dbReference type="EMBL" id="CCBN010000008">
    <property type="protein sequence ID" value="CDO54621.1"/>
    <property type="molecule type" value="Genomic_DNA"/>
</dbReference>
<evidence type="ECO:0000256" key="3">
    <source>
        <dbReference type="ARBA" id="ARBA00022723"/>
    </source>
</evidence>